<accession>A0A7W9L3V5</accession>
<feature type="region of interest" description="Disordered" evidence="1">
    <location>
        <begin position="325"/>
        <end position="608"/>
    </location>
</feature>
<feature type="domain" description="NYN" evidence="2">
    <location>
        <begin position="8"/>
        <end position="161"/>
    </location>
</feature>
<keyword evidence="4" id="KW-1185">Reference proteome</keyword>
<feature type="compositionally biased region" description="Low complexity" evidence="1">
    <location>
        <begin position="572"/>
        <end position="592"/>
    </location>
</feature>
<name>A0A7W9L3V5_9HYPH</name>
<feature type="compositionally biased region" description="Polar residues" evidence="1">
    <location>
        <begin position="558"/>
        <end position="569"/>
    </location>
</feature>
<proteinExistence type="predicted"/>
<feature type="compositionally biased region" description="Pro residues" evidence="1">
    <location>
        <begin position="411"/>
        <end position="435"/>
    </location>
</feature>
<feature type="compositionally biased region" description="Low complexity" evidence="1">
    <location>
        <begin position="627"/>
        <end position="645"/>
    </location>
</feature>
<evidence type="ECO:0000313" key="4">
    <source>
        <dbReference type="Proteomes" id="UP000523821"/>
    </source>
</evidence>
<dbReference type="Proteomes" id="UP000523821">
    <property type="component" value="Unassembled WGS sequence"/>
</dbReference>
<protein>
    <recommendedName>
        <fullName evidence="2">NYN domain-containing protein</fullName>
    </recommendedName>
</protein>
<dbReference type="EMBL" id="JACHOO010000011">
    <property type="protein sequence ID" value="MBB5754943.1"/>
    <property type="molecule type" value="Genomic_DNA"/>
</dbReference>
<feature type="compositionally biased region" description="Low complexity" evidence="1">
    <location>
        <begin position="657"/>
        <end position="673"/>
    </location>
</feature>
<feature type="region of interest" description="Disordered" evidence="1">
    <location>
        <begin position="626"/>
        <end position="684"/>
    </location>
</feature>
<evidence type="ECO:0000313" key="3">
    <source>
        <dbReference type="EMBL" id="MBB5754943.1"/>
    </source>
</evidence>
<evidence type="ECO:0000256" key="1">
    <source>
        <dbReference type="SAM" id="MobiDB-lite"/>
    </source>
</evidence>
<feature type="compositionally biased region" description="Pro residues" evidence="1">
    <location>
        <begin position="341"/>
        <end position="361"/>
    </location>
</feature>
<feature type="compositionally biased region" description="Pro residues" evidence="1">
    <location>
        <begin position="446"/>
        <end position="476"/>
    </location>
</feature>
<evidence type="ECO:0000259" key="2">
    <source>
        <dbReference type="Pfam" id="PF01936"/>
    </source>
</evidence>
<gene>
    <name evidence="3" type="ORF">GGQ63_004040</name>
</gene>
<reference evidence="3 4" key="1">
    <citation type="submission" date="2020-08" db="EMBL/GenBank/DDBJ databases">
        <title>Genomic Encyclopedia of Type Strains, Phase IV (KMG-IV): sequencing the most valuable type-strain genomes for metagenomic binning, comparative biology and taxonomic classification.</title>
        <authorList>
            <person name="Goeker M."/>
        </authorList>
    </citation>
    <scope>NUCLEOTIDE SEQUENCE [LARGE SCALE GENOMIC DNA]</scope>
    <source>
        <strain evidence="3 4">DSM 16268</strain>
    </source>
</reference>
<dbReference type="Pfam" id="PF01936">
    <property type="entry name" value="NYN"/>
    <property type="match status" value="1"/>
</dbReference>
<dbReference type="AlphaFoldDB" id="A0A7W9L3V5"/>
<dbReference type="InterPro" id="IPR021139">
    <property type="entry name" value="NYN"/>
</dbReference>
<dbReference type="RefSeq" id="WP_183858377.1">
    <property type="nucleotide sequence ID" value="NZ_JACHOO010000011.1"/>
</dbReference>
<feature type="compositionally biased region" description="Pro residues" evidence="1">
    <location>
        <begin position="486"/>
        <end position="517"/>
    </location>
</feature>
<dbReference type="Gene3D" id="3.40.50.1010">
    <property type="entry name" value="5'-nuclease"/>
    <property type="match status" value="1"/>
</dbReference>
<comment type="caution">
    <text evidence="3">The sequence shown here is derived from an EMBL/GenBank/DDBJ whole genome shotgun (WGS) entry which is preliminary data.</text>
</comment>
<feature type="compositionally biased region" description="Low complexity" evidence="1">
    <location>
        <begin position="368"/>
        <end position="380"/>
    </location>
</feature>
<sequence length="703" mass="75199">MASIIKSVLFVDYDSIYLSLRSREPGIARRFASRPGVWVDAIERGELIDPPVQEGERRRVLLRRCYADPKLLGSARSAFAANGFQVIDCSPLPGRERNASEVNIALDVVDALAHSTSFDEFIILSADTDFTPLIIRLRAHARMAAIYATPTTALGYRAIADGTLDENGLVSVLAPTADAESPEVETEEAEVVRPGIADREELAALARRVHNATNVPLLSPKVFGELFRALAAEVSENGYHFQATAENVAARLAALGRNTSRRQIAFVVKGLALRGHVFSGNDSPDRLAEVFIEQVLYLTRAAGIELDDDELASIRAWIQGRTAAAPQLRSAERAPRLAEPAGPPAEPPRIPEPPQVTPPLPERPRPAPVAAAPQPAAARPVVPPQPQVQHPAPSAYSPPQPVVYPAAPSAAYPPQPAPFAAQPQPPAFQTPPPAFQPQRSAFQPGPAQPPAATQPPPQPVHPPQPVPAVPRAAPRPEPQRPAALIPEPPYAPEPPRAPAPPRPQAAPPRPVPPPQPVPGRAEEPPPVEPAARPVSEIAPQRPTVAPPRPRGPVRAVSTGETSARSTPTRSVRPANAPNAAIRPPARRTAPPAQRDVQPGEDDPIETSILAAIAEAVDVLVEEEQDVDLAVAPQPEAAMPAQAPQPRRADPPAPQPQPELRQPQPVQPQAQPEPDLLEEEGDIGEEIQRILSVYSQSRKPPSRP</sequence>
<dbReference type="GO" id="GO:0004540">
    <property type="term" value="F:RNA nuclease activity"/>
    <property type="evidence" value="ECO:0007669"/>
    <property type="project" value="InterPro"/>
</dbReference>
<feature type="compositionally biased region" description="Acidic residues" evidence="1">
    <location>
        <begin position="674"/>
        <end position="684"/>
    </location>
</feature>
<organism evidence="3 4">
    <name type="scientific">Prosthecomicrobium pneumaticum</name>
    <dbReference type="NCBI Taxonomy" id="81895"/>
    <lineage>
        <taxon>Bacteria</taxon>
        <taxon>Pseudomonadati</taxon>
        <taxon>Pseudomonadota</taxon>
        <taxon>Alphaproteobacteria</taxon>
        <taxon>Hyphomicrobiales</taxon>
        <taxon>Kaistiaceae</taxon>
        <taxon>Prosthecomicrobium</taxon>
    </lineage>
</organism>